<keyword evidence="6" id="KW-0966">Cell projection</keyword>
<dbReference type="PANTHER" id="PTHR34653:SF1">
    <property type="entry name" value="FLAGELLAR HOOK-BASAL BODY COMPLEX PROTEIN FLIE"/>
    <property type="match status" value="1"/>
</dbReference>
<keyword evidence="6" id="KW-0282">Flagellum</keyword>
<dbReference type="InterPro" id="IPR001624">
    <property type="entry name" value="FliE"/>
</dbReference>
<dbReference type="GO" id="GO:0003774">
    <property type="term" value="F:cytoskeletal motor activity"/>
    <property type="evidence" value="ECO:0007669"/>
    <property type="project" value="InterPro"/>
</dbReference>
<evidence type="ECO:0000256" key="3">
    <source>
        <dbReference type="ARBA" id="ARBA00018024"/>
    </source>
</evidence>
<keyword evidence="7" id="KW-1185">Reference proteome</keyword>
<dbReference type="HAMAP" id="MF_00724">
    <property type="entry name" value="FliE"/>
    <property type="match status" value="1"/>
</dbReference>
<comment type="similarity">
    <text evidence="2 5">Belongs to the FliE family.</text>
</comment>
<dbReference type="AlphaFoldDB" id="A0A4R6UN92"/>
<dbReference type="NCBIfam" id="TIGR00205">
    <property type="entry name" value="fliE"/>
    <property type="match status" value="1"/>
</dbReference>
<keyword evidence="4 5" id="KW-0975">Bacterial flagellum</keyword>
<evidence type="ECO:0000313" key="6">
    <source>
        <dbReference type="EMBL" id="TDQ48598.1"/>
    </source>
</evidence>
<comment type="caution">
    <text evidence="6">The sequence shown here is derived from an EMBL/GenBank/DDBJ whole genome shotgun (WGS) entry which is preliminary data.</text>
</comment>
<evidence type="ECO:0000256" key="1">
    <source>
        <dbReference type="ARBA" id="ARBA00004117"/>
    </source>
</evidence>
<name>A0A4R6UN92_9GAMM</name>
<dbReference type="GO" id="GO:0071973">
    <property type="term" value="P:bacterial-type flagellum-dependent cell motility"/>
    <property type="evidence" value="ECO:0007669"/>
    <property type="project" value="InterPro"/>
</dbReference>
<proteinExistence type="inferred from homology"/>
<organism evidence="6 7">
    <name type="scientific">Permianibacter aggregans</name>
    <dbReference type="NCBI Taxonomy" id="1510150"/>
    <lineage>
        <taxon>Bacteria</taxon>
        <taxon>Pseudomonadati</taxon>
        <taxon>Pseudomonadota</taxon>
        <taxon>Gammaproteobacteria</taxon>
        <taxon>Pseudomonadales</taxon>
        <taxon>Pseudomonadaceae</taxon>
        <taxon>Permianibacter</taxon>
    </lineage>
</organism>
<dbReference type="PRINTS" id="PR01006">
    <property type="entry name" value="FLGHOOKFLIE"/>
</dbReference>
<comment type="subcellular location">
    <subcellularLocation>
        <location evidence="1 5">Bacterial flagellum basal body</location>
    </subcellularLocation>
</comment>
<gene>
    <name evidence="5" type="primary">fliE</name>
    <name evidence="6" type="ORF">EV696_10638</name>
</gene>
<evidence type="ECO:0000256" key="2">
    <source>
        <dbReference type="ARBA" id="ARBA00009272"/>
    </source>
</evidence>
<accession>A0A4R6UN92</accession>
<dbReference type="Proteomes" id="UP000295375">
    <property type="component" value="Unassembled WGS sequence"/>
</dbReference>
<sequence length="107" mass="11587">MKIAGNQLLLHELRAMAAAAANQKPEAAKSTTPVGQFGDLMGKALDNVNQLQMQSSDLQRRVEMGDKSVSLVQAMIASQKASVAFQATVQVRNRLVSAYQDIMNMPI</sequence>
<evidence type="ECO:0000256" key="5">
    <source>
        <dbReference type="HAMAP-Rule" id="MF_00724"/>
    </source>
</evidence>
<dbReference type="PANTHER" id="PTHR34653">
    <property type="match status" value="1"/>
</dbReference>
<evidence type="ECO:0000313" key="7">
    <source>
        <dbReference type="Proteomes" id="UP000295375"/>
    </source>
</evidence>
<dbReference type="Pfam" id="PF02049">
    <property type="entry name" value="FliE"/>
    <property type="match status" value="1"/>
</dbReference>
<dbReference type="EMBL" id="SNYM01000006">
    <property type="protein sequence ID" value="TDQ48598.1"/>
    <property type="molecule type" value="Genomic_DNA"/>
</dbReference>
<dbReference type="GO" id="GO:0005198">
    <property type="term" value="F:structural molecule activity"/>
    <property type="evidence" value="ECO:0007669"/>
    <property type="project" value="UniProtKB-UniRule"/>
</dbReference>
<dbReference type="OrthoDB" id="8909229at2"/>
<keyword evidence="6" id="KW-0969">Cilium</keyword>
<protein>
    <recommendedName>
        <fullName evidence="3 5">Flagellar hook-basal body complex protein FliE</fullName>
    </recommendedName>
</protein>
<dbReference type="GO" id="GO:0009425">
    <property type="term" value="C:bacterial-type flagellum basal body"/>
    <property type="evidence" value="ECO:0007669"/>
    <property type="project" value="UniProtKB-SubCell"/>
</dbReference>
<evidence type="ECO:0000256" key="4">
    <source>
        <dbReference type="ARBA" id="ARBA00023143"/>
    </source>
</evidence>
<reference evidence="6 7" key="1">
    <citation type="submission" date="2019-03" db="EMBL/GenBank/DDBJ databases">
        <title>Genomic Encyclopedia of Type Strains, Phase IV (KMG-IV): sequencing the most valuable type-strain genomes for metagenomic binning, comparative biology and taxonomic classification.</title>
        <authorList>
            <person name="Goeker M."/>
        </authorList>
    </citation>
    <scope>NUCLEOTIDE SEQUENCE [LARGE SCALE GENOMIC DNA]</scope>
    <source>
        <strain evidence="6 7">DSM 103792</strain>
    </source>
</reference>